<keyword evidence="3" id="KW-1185">Reference proteome</keyword>
<accession>A0A154PHZ0</accession>
<dbReference type="AlphaFoldDB" id="A0A154PHZ0"/>
<evidence type="ECO:0000313" key="3">
    <source>
        <dbReference type="Proteomes" id="UP000076502"/>
    </source>
</evidence>
<name>A0A154PHZ0_DUFNO</name>
<gene>
    <name evidence="2" type="ORF">WN55_02633</name>
</gene>
<evidence type="ECO:0000313" key="2">
    <source>
        <dbReference type="EMBL" id="KZC11459.1"/>
    </source>
</evidence>
<dbReference type="EMBL" id="KQ434918">
    <property type="protein sequence ID" value="KZC11459.1"/>
    <property type="molecule type" value="Genomic_DNA"/>
</dbReference>
<sequence length="203" mass="22471">MGPPGFAPLRRGFGTENSFRSQHFGFGGPPPRFRHMPPIPPPPGPPPMYGPRPFRYGPPPRPALPPPPPRPGFLIPGFPRQPGPNRAPTGARLPPGPPARLPPPKMPALLPPPPPPPPPPSARPRPVALGRLPAQKRKQHIRQIARLVKNSDTLIRRDGQTSRSLRKLLKEQDFTLDTFEENLLTVPGQLRRRSTRGRYHQGK</sequence>
<evidence type="ECO:0000256" key="1">
    <source>
        <dbReference type="SAM" id="MobiDB-lite"/>
    </source>
</evidence>
<dbReference type="OrthoDB" id="428974at2759"/>
<feature type="compositionally biased region" description="Pro residues" evidence="1">
    <location>
        <begin position="37"/>
        <end position="71"/>
    </location>
</feature>
<feature type="region of interest" description="Disordered" evidence="1">
    <location>
        <begin position="1"/>
        <end position="127"/>
    </location>
</feature>
<organism evidence="2 3">
    <name type="scientific">Dufourea novaeangliae</name>
    <name type="common">Sweat bee</name>
    <dbReference type="NCBI Taxonomy" id="178035"/>
    <lineage>
        <taxon>Eukaryota</taxon>
        <taxon>Metazoa</taxon>
        <taxon>Ecdysozoa</taxon>
        <taxon>Arthropoda</taxon>
        <taxon>Hexapoda</taxon>
        <taxon>Insecta</taxon>
        <taxon>Pterygota</taxon>
        <taxon>Neoptera</taxon>
        <taxon>Endopterygota</taxon>
        <taxon>Hymenoptera</taxon>
        <taxon>Apocrita</taxon>
        <taxon>Aculeata</taxon>
        <taxon>Apoidea</taxon>
        <taxon>Anthophila</taxon>
        <taxon>Halictidae</taxon>
        <taxon>Rophitinae</taxon>
        <taxon>Dufourea</taxon>
    </lineage>
</organism>
<reference evidence="2 3" key="1">
    <citation type="submission" date="2015-07" db="EMBL/GenBank/DDBJ databases">
        <title>The genome of Dufourea novaeangliae.</title>
        <authorList>
            <person name="Pan H."/>
            <person name="Kapheim K."/>
        </authorList>
    </citation>
    <scope>NUCLEOTIDE SEQUENCE [LARGE SCALE GENOMIC DNA]</scope>
    <source>
        <strain evidence="2">0120121106</strain>
        <tissue evidence="2">Whole body</tissue>
    </source>
</reference>
<dbReference type="STRING" id="178035.A0A154PHZ0"/>
<feature type="compositionally biased region" description="Pro residues" evidence="1">
    <location>
        <begin position="94"/>
        <end position="123"/>
    </location>
</feature>
<feature type="compositionally biased region" description="Low complexity" evidence="1">
    <location>
        <begin position="72"/>
        <end position="93"/>
    </location>
</feature>
<dbReference type="Proteomes" id="UP000076502">
    <property type="component" value="Unassembled WGS sequence"/>
</dbReference>
<proteinExistence type="predicted"/>
<dbReference type="PRINTS" id="PR01217">
    <property type="entry name" value="PRICHEXTENSN"/>
</dbReference>
<protein>
    <submittedName>
        <fullName evidence="2">Uncharacterized protein</fullName>
    </submittedName>
</protein>